<evidence type="ECO:0000259" key="3">
    <source>
        <dbReference type="Pfam" id="PF02826"/>
    </source>
</evidence>
<evidence type="ECO:0000313" key="4">
    <source>
        <dbReference type="EMBL" id="BCT74192.1"/>
    </source>
</evidence>
<feature type="domain" description="D-isomer specific 2-hydroxyacid dehydrogenase NAD-binding" evidence="3">
    <location>
        <begin position="100"/>
        <end position="279"/>
    </location>
</feature>
<evidence type="ECO:0000313" key="5">
    <source>
        <dbReference type="Proteomes" id="UP001319861"/>
    </source>
</evidence>
<keyword evidence="5" id="KW-1185">Reference proteome</keyword>
<organism evidence="4 5">
    <name type="scientific">Sinomonas cyclohexanicum</name>
    <name type="common">Corynebacterium cyclohexanicum</name>
    <dbReference type="NCBI Taxonomy" id="322009"/>
    <lineage>
        <taxon>Bacteria</taxon>
        <taxon>Bacillati</taxon>
        <taxon>Actinomycetota</taxon>
        <taxon>Actinomycetes</taxon>
        <taxon>Micrococcales</taxon>
        <taxon>Micrococcaceae</taxon>
        <taxon>Sinomonas</taxon>
    </lineage>
</organism>
<evidence type="ECO:0000256" key="1">
    <source>
        <dbReference type="ARBA" id="ARBA00023002"/>
    </source>
</evidence>
<protein>
    <submittedName>
        <fullName evidence="4">Dihydrofolate reductase</fullName>
    </submittedName>
</protein>
<accession>A0ABN6FAN0</accession>
<keyword evidence="1" id="KW-0560">Oxidoreductase</keyword>
<dbReference type="Pfam" id="PF02826">
    <property type="entry name" value="2-Hacid_dh_C"/>
    <property type="match status" value="1"/>
</dbReference>
<gene>
    <name evidence="4" type="ORF">SCMU_00340</name>
</gene>
<dbReference type="Proteomes" id="UP001319861">
    <property type="component" value="Chromosome"/>
</dbReference>
<dbReference type="Gene3D" id="3.40.50.720">
    <property type="entry name" value="NAD(P)-binding Rossmann-like Domain"/>
    <property type="match status" value="2"/>
</dbReference>
<dbReference type="SUPFAM" id="SSF51735">
    <property type="entry name" value="NAD(P)-binding Rossmann-fold domains"/>
    <property type="match status" value="1"/>
</dbReference>
<dbReference type="InterPro" id="IPR036291">
    <property type="entry name" value="NAD(P)-bd_dom_sf"/>
</dbReference>
<dbReference type="SUPFAM" id="SSF52283">
    <property type="entry name" value="Formate/glycerate dehydrogenase catalytic domain-like"/>
    <property type="match status" value="1"/>
</dbReference>
<evidence type="ECO:0000256" key="2">
    <source>
        <dbReference type="ARBA" id="ARBA00023027"/>
    </source>
</evidence>
<sequence length="316" mass="34331">MAATVGVSPRILERGTLPAHQGLRFVSWDGPHDAEILWRREGDPTAELLAAAARGTAVRWVHLDTVGVDRLPLAAWRERSIRVSNGRGLSTVQVAEWATAAMLLAVRRLHETVRLSDLRRWEPPTEPTGTVHGRRVVILGMGAIGARVAYLAGVLGATVTGIISSNPAPHDPRHGLVDALLPAERFREACRDAELLVLCAPLTETTRSIVSAEVISELMGSAWIVNAARGGLVDEAALAEAVRSGRLGGAVLDVTSPEPPRADSPLWGQPNIILSSHVADRPRAPNEESGRLFLAEFERYLRRERMHNEVDLTRGY</sequence>
<name>A0ABN6FAN0_SINCY</name>
<dbReference type="EMBL" id="AP024525">
    <property type="protein sequence ID" value="BCT74192.1"/>
    <property type="molecule type" value="Genomic_DNA"/>
</dbReference>
<dbReference type="PANTHER" id="PTHR43333">
    <property type="entry name" value="2-HACID_DH_C DOMAIN-CONTAINING PROTEIN"/>
    <property type="match status" value="1"/>
</dbReference>
<proteinExistence type="predicted"/>
<reference evidence="4 5" key="1">
    <citation type="journal article" date="2021" name="J. Biosci. Bioeng.">
        <title>Identification and characterization of a chc gene cluster responsible for the aromatization pathway of cyclohexanecarboxylate degradation in Sinomonas cyclohexanicum ATCC 51369.</title>
        <authorList>
            <person name="Yamamoto T."/>
            <person name="Hasegawa Y."/>
            <person name="Lau P.C.K."/>
            <person name="Iwaki H."/>
        </authorList>
    </citation>
    <scope>NUCLEOTIDE SEQUENCE [LARGE SCALE GENOMIC DNA]</scope>
    <source>
        <strain evidence="4 5">ATCC 51369</strain>
    </source>
</reference>
<keyword evidence="2" id="KW-0520">NAD</keyword>
<dbReference type="PANTHER" id="PTHR43333:SF1">
    <property type="entry name" value="D-ISOMER SPECIFIC 2-HYDROXYACID DEHYDROGENASE NAD-BINDING DOMAIN-CONTAINING PROTEIN"/>
    <property type="match status" value="1"/>
</dbReference>
<dbReference type="InterPro" id="IPR006140">
    <property type="entry name" value="D-isomer_DH_NAD-bd"/>
</dbReference>